<accession>A0ABR2YZG6</accession>
<organism evidence="2 3">
    <name type="scientific">Coccomyxa subellipsoidea</name>
    <dbReference type="NCBI Taxonomy" id="248742"/>
    <lineage>
        <taxon>Eukaryota</taxon>
        <taxon>Viridiplantae</taxon>
        <taxon>Chlorophyta</taxon>
        <taxon>core chlorophytes</taxon>
        <taxon>Trebouxiophyceae</taxon>
        <taxon>Trebouxiophyceae incertae sedis</taxon>
        <taxon>Coccomyxaceae</taxon>
        <taxon>Coccomyxa</taxon>
    </lineage>
</organism>
<feature type="signal peptide" evidence="1">
    <location>
        <begin position="1"/>
        <end position="25"/>
    </location>
</feature>
<dbReference type="Proteomes" id="UP001491310">
    <property type="component" value="Unassembled WGS sequence"/>
</dbReference>
<sequence length="158" mass="16049">MKLVCSLQVLSIFIIAGVGFPGAEARRNLLSQCPHATSAKYTCSANAGDVAPFIVCLNLCPSSTPDPCAPCGNPAVTCSQVQAQRSGSRPVTFTATLRNYQYGDICFAAAPPVGQTTQESGTNGLPAVTNPGTGAPAPIYTGIAPVPAPAPAPSPYGR</sequence>
<keyword evidence="3" id="KW-1185">Reference proteome</keyword>
<comment type="caution">
    <text evidence="2">The sequence shown here is derived from an EMBL/GenBank/DDBJ whole genome shotgun (WGS) entry which is preliminary data.</text>
</comment>
<gene>
    <name evidence="2" type="ORF">WJX75_000502</name>
</gene>
<keyword evidence="1" id="KW-0732">Signal</keyword>
<reference evidence="2 3" key="1">
    <citation type="journal article" date="2024" name="Nat. Commun.">
        <title>Phylogenomics reveals the evolutionary origins of lichenization in chlorophyte algae.</title>
        <authorList>
            <person name="Puginier C."/>
            <person name="Libourel C."/>
            <person name="Otte J."/>
            <person name="Skaloud P."/>
            <person name="Haon M."/>
            <person name="Grisel S."/>
            <person name="Petersen M."/>
            <person name="Berrin J.G."/>
            <person name="Delaux P.M."/>
            <person name="Dal Grande F."/>
            <person name="Keller J."/>
        </authorList>
    </citation>
    <scope>NUCLEOTIDE SEQUENCE [LARGE SCALE GENOMIC DNA]</scope>
    <source>
        <strain evidence="2 3">SAG 216-7</strain>
    </source>
</reference>
<name>A0ABR2YZG6_9CHLO</name>
<evidence type="ECO:0000313" key="3">
    <source>
        <dbReference type="Proteomes" id="UP001491310"/>
    </source>
</evidence>
<feature type="chain" id="PRO_5047247231" description="Pherophorin domain-containing protein" evidence="1">
    <location>
        <begin position="26"/>
        <end position="158"/>
    </location>
</feature>
<evidence type="ECO:0000313" key="2">
    <source>
        <dbReference type="EMBL" id="KAK9917067.1"/>
    </source>
</evidence>
<dbReference type="EMBL" id="JALJOT010000002">
    <property type="protein sequence ID" value="KAK9917067.1"/>
    <property type="molecule type" value="Genomic_DNA"/>
</dbReference>
<protein>
    <recommendedName>
        <fullName evidence="4">Pherophorin domain-containing protein</fullName>
    </recommendedName>
</protein>
<evidence type="ECO:0000256" key="1">
    <source>
        <dbReference type="SAM" id="SignalP"/>
    </source>
</evidence>
<proteinExistence type="predicted"/>
<evidence type="ECO:0008006" key="4">
    <source>
        <dbReference type="Google" id="ProtNLM"/>
    </source>
</evidence>